<comment type="subcellular location">
    <subcellularLocation>
        <location evidence="1">Secreted</location>
        <location evidence="1">Cell wall</location>
    </subcellularLocation>
</comment>
<dbReference type="GO" id="GO:0004650">
    <property type="term" value="F:polygalacturonase activity"/>
    <property type="evidence" value="ECO:0007669"/>
    <property type="project" value="InterPro"/>
</dbReference>
<dbReference type="Proteomes" id="UP001177003">
    <property type="component" value="Chromosome 7"/>
</dbReference>
<dbReference type="Gene3D" id="2.160.20.10">
    <property type="entry name" value="Single-stranded right-handed beta-helix, Pectin lyase-like"/>
    <property type="match status" value="1"/>
</dbReference>
<sequence length="419" mass="44408">MACLTISKFALIKNPKNKPHNLVRRTSTEMDKENFIPRALFCFLLMVLIENNHAAVVDVKTKGAKGDGKTDDGPAILNAWKVACGGPSPSSLLIPPGTYFAAPIQLKGPCKGPIEIKATGATIKAPPEVAKFKTDGWIEIEGVDKLTMTGGNYDGQGQATWKSNNCASTGVCKLPANIRLTNCKNAVVKDLTSTNSKFFHMNILGCDNSNLDHVTINAPGTSLNTDGIHIGRLNGLNITNTNIKTGDDCISFGDGSKNVHIEKVTCGPGHGISIGSLGRYPNEAPVQGIWIKNCTITGTDNGLRIKSWPAGTPGSASDMHFEDIIMQKVGNPILVDQEYCPSGKCQKGPSKTKLSNVSFRKIKGSSTTKVAVKLICSPGTCQNFEVADINLQGPGGPATSECKNIKPKVVGQVVPPACP</sequence>
<keyword evidence="7" id="KW-0961">Cell wall biogenesis/degradation</keyword>
<dbReference type="EMBL" id="OX465083">
    <property type="protein sequence ID" value="CAI9294849.1"/>
    <property type="molecule type" value="Genomic_DNA"/>
</dbReference>
<proteinExistence type="inferred from homology"/>
<dbReference type="SMART" id="SM00710">
    <property type="entry name" value="PbH1"/>
    <property type="match status" value="4"/>
</dbReference>
<evidence type="ECO:0000256" key="5">
    <source>
        <dbReference type="ARBA" id="ARBA00022801"/>
    </source>
</evidence>
<evidence type="ECO:0000256" key="9">
    <source>
        <dbReference type="RuleBase" id="RU361169"/>
    </source>
</evidence>
<comment type="similarity">
    <text evidence="2 9">Belongs to the glycosyl hydrolase 28 family.</text>
</comment>
<evidence type="ECO:0000313" key="11">
    <source>
        <dbReference type="Proteomes" id="UP001177003"/>
    </source>
</evidence>
<feature type="active site" evidence="8">
    <location>
        <position position="270"/>
    </location>
</feature>
<dbReference type="PANTHER" id="PTHR31375">
    <property type="match status" value="1"/>
</dbReference>
<dbReference type="GO" id="GO:0071555">
    <property type="term" value="P:cell wall organization"/>
    <property type="evidence" value="ECO:0007669"/>
    <property type="project" value="UniProtKB-KW"/>
</dbReference>
<dbReference type="Pfam" id="PF00295">
    <property type="entry name" value="Glyco_hydro_28"/>
    <property type="match status" value="1"/>
</dbReference>
<keyword evidence="6 9" id="KW-0326">Glycosidase</keyword>
<dbReference type="InterPro" id="IPR000743">
    <property type="entry name" value="Glyco_hydro_28"/>
</dbReference>
<dbReference type="InterPro" id="IPR012334">
    <property type="entry name" value="Pectin_lyas_fold"/>
</dbReference>
<evidence type="ECO:0000256" key="3">
    <source>
        <dbReference type="ARBA" id="ARBA00022512"/>
    </source>
</evidence>
<keyword evidence="3" id="KW-0134">Cell wall</keyword>
<evidence type="ECO:0008006" key="12">
    <source>
        <dbReference type="Google" id="ProtNLM"/>
    </source>
</evidence>
<dbReference type="PROSITE" id="PS00502">
    <property type="entry name" value="POLYGALACTURONASE"/>
    <property type="match status" value="1"/>
</dbReference>
<evidence type="ECO:0000256" key="6">
    <source>
        <dbReference type="ARBA" id="ARBA00023295"/>
    </source>
</evidence>
<dbReference type="FunFam" id="2.160.20.10:FF:000004">
    <property type="entry name" value="Pectin lyase-like superfamily protein"/>
    <property type="match status" value="1"/>
</dbReference>
<name>A0AA36EG35_LACSI</name>
<keyword evidence="4" id="KW-0964">Secreted</keyword>
<keyword evidence="5 9" id="KW-0378">Hydrolase</keyword>
<dbReference type="InterPro" id="IPR006626">
    <property type="entry name" value="PbH1"/>
</dbReference>
<dbReference type="SUPFAM" id="SSF51126">
    <property type="entry name" value="Pectin lyase-like"/>
    <property type="match status" value="1"/>
</dbReference>
<evidence type="ECO:0000256" key="2">
    <source>
        <dbReference type="ARBA" id="ARBA00008834"/>
    </source>
</evidence>
<evidence type="ECO:0000256" key="8">
    <source>
        <dbReference type="PROSITE-ProRule" id="PRU10052"/>
    </source>
</evidence>
<protein>
    <recommendedName>
        <fullName evidence="12">Polygalacturonase</fullName>
    </recommendedName>
</protein>
<accession>A0AA36EG35</accession>
<dbReference type="GO" id="GO:0005975">
    <property type="term" value="P:carbohydrate metabolic process"/>
    <property type="evidence" value="ECO:0007669"/>
    <property type="project" value="InterPro"/>
</dbReference>
<reference evidence="10" key="1">
    <citation type="submission" date="2023-04" db="EMBL/GenBank/DDBJ databases">
        <authorList>
            <person name="Vijverberg K."/>
            <person name="Xiong W."/>
            <person name="Schranz E."/>
        </authorList>
    </citation>
    <scope>NUCLEOTIDE SEQUENCE</scope>
</reference>
<evidence type="ECO:0000256" key="4">
    <source>
        <dbReference type="ARBA" id="ARBA00022525"/>
    </source>
</evidence>
<organism evidence="10 11">
    <name type="scientific">Lactuca saligna</name>
    <name type="common">Willowleaf lettuce</name>
    <dbReference type="NCBI Taxonomy" id="75948"/>
    <lineage>
        <taxon>Eukaryota</taxon>
        <taxon>Viridiplantae</taxon>
        <taxon>Streptophyta</taxon>
        <taxon>Embryophyta</taxon>
        <taxon>Tracheophyta</taxon>
        <taxon>Spermatophyta</taxon>
        <taxon>Magnoliopsida</taxon>
        <taxon>eudicotyledons</taxon>
        <taxon>Gunneridae</taxon>
        <taxon>Pentapetalae</taxon>
        <taxon>asterids</taxon>
        <taxon>campanulids</taxon>
        <taxon>Asterales</taxon>
        <taxon>Asteraceae</taxon>
        <taxon>Cichorioideae</taxon>
        <taxon>Cichorieae</taxon>
        <taxon>Lactucinae</taxon>
        <taxon>Lactuca</taxon>
    </lineage>
</organism>
<evidence type="ECO:0000256" key="1">
    <source>
        <dbReference type="ARBA" id="ARBA00004191"/>
    </source>
</evidence>
<keyword evidence="11" id="KW-1185">Reference proteome</keyword>
<gene>
    <name evidence="10" type="ORF">LSALG_LOCUS33812</name>
</gene>
<dbReference type="AlphaFoldDB" id="A0AA36EG35"/>
<dbReference type="InterPro" id="IPR011050">
    <property type="entry name" value="Pectin_lyase_fold/virulence"/>
</dbReference>
<evidence type="ECO:0000256" key="7">
    <source>
        <dbReference type="ARBA" id="ARBA00023316"/>
    </source>
</evidence>
<evidence type="ECO:0000313" key="10">
    <source>
        <dbReference type="EMBL" id="CAI9294849.1"/>
    </source>
</evidence>